<sequence length="1726" mass="197469">MIMIKPKCSTCARLGKECLYGTPTWVNTHSECFKVVNNENGNRPKSKEQLFQEIEYWKTKYEEVEKTEKSDASDKSLDNGSRSNSVYTSISDVPHESDMINFHEPQNATYYQDQNDEQLFSWSAMSVHKTNHYMELFLSVKFLLQYMLKNEIDPTLDDSSKWTLLFGANLEDSQAISNIKRLIQYRNELDIVPVLLDGADFSKRMIPNSVVKEIQSLLPNKHIFYMLLNHFFNNIFALRPIVDQGLFLDDVQRLVEFIDYDETAKLKCVNTMDISLLAMLLIILRYALISILVVDDIDLPENLLTLKKDHCVPVRAVSVAQTCLTTFAFAQKRTLHQVQALILLLYYYRDRPEDCLGSSLSQYHMLLGLAKESALAMGLHKDPTYYGIPSETQLANLRRRLWISINSLGVETQVLNGWLRTLLSSSTIKVKVPVMSFKSPLDQAEIDELTHDCKLGDIFNLLFDHINNINENPKLTTLVQLLNEASDYVDEHYPISSLSDLTNLEVDTQLYKSIAFKNQKILEKTLILNSIKIRFYQIICGYYEDNRFAKLEVFKDFHFKYIQVIFQALDISGGLLSNSFRAYLDPLKSGFAIYPLVTQLSYRVISALQATLLSIYHGTDLLICHLYMSSSGVDRDYYEELISLLSNALDNHVEILQKSVGSKTYSSLKIVCSSNINNHLLKSYRFNSLTRFCNYYDTIDNEDLNDEQFLHETKKNLSERGNSAIEQGIFSAHTQWLRMSSSYRAALNPEQREHFRFCSSVVNVSHINFFAELTIDEIDKMVNVFKQTPSFFPVLASASSDSSVRLENTDLRIVLDTVLKKFETQPGVDSLMDSVLKEANTEGSIQREVTPASLEDLDILFRTTVIKPKCSTCARLGKICKYEIPHWVNTHVESYTVVDKVDEGPKSREQLHKEIEFWKSKAENHTPPSTQQLNHISPESFKDSVGSHGSPLTSSSSDLIDLHEPHSSTYYHETDYEQLSPLNPLNIHKTDPYMELFLCSKFLVQKVLKNQLASYSNDISKWALVFGSAHQDENYLRNISNLIHSRKEMINSIPFVGALFTIDTISDYIVREAESLLPDKSTVYTLLDQFFENMWAMRPVVDKQLFLNDLERIVQFNNDGKNVNIKLVNSTDVTTLAMLLILLRYAFISISNVEEKDLPSKLLHIKRNTYIPVKTVSVAYLCISALSAGEKRTLHLVQALVLLLFYFKDRSEDSVSWSSSQYFIILGLVKESSIAIGLHKDPIYYGIPTEAHLANLRRRIWFTVASLDTEAQLLGGCLSTLPIPSETNVNFPVMSFKTPLEQAEIDELTKDSILSGIYNGLCHDVNNLSKKPELSSITDQLNEATSYVEKHYLISNLSDLRSFEVDSQLYKANAYKNHKILEKHFTLSSVKITVLKLILGHYEESRFVKLEIYKEFLMKYSKEVFRALDISGGLLSDAFATNLNPLLSNFAIYPFTTHISYKLINSLQAMLMNIFHGQDLMICHLYTSSSNVHRDYYEQFVAIIFNILDNYIDTVKQSVGSKNYDALRIVSAANINNYFLKAHTFFGTTRFCNHYDNIDRARWSMNEDQFWNEAKEGMTKGNSSLERGLFSVHTRWLRLSSSYRIPVAKFSDKYKRDDSGLCISVVNASKINQFSELNKDEIDTLIEIFSQKPQYCQTLTVWTARTSNDIVGAELGQHLNAVMQNFGTQPAMDKLMNEVLKEANNPDLVQRDVTADSLDALDLLFK</sequence>
<feature type="compositionally biased region" description="Polar residues" evidence="5">
    <location>
        <begin position="78"/>
        <end position="88"/>
    </location>
</feature>
<dbReference type="Proteomes" id="UP000009328">
    <property type="component" value="Unassembled WGS sequence"/>
</dbReference>
<feature type="compositionally biased region" description="Basic and acidic residues" evidence="5">
    <location>
        <begin position="68"/>
        <end position="77"/>
    </location>
</feature>
<keyword evidence="7" id="KW-1185">Reference proteome</keyword>
<dbReference type="PANTHER" id="PTHR31069">
    <property type="entry name" value="OLEATE-ACTIVATED TRANSCRIPTION FACTOR 1-RELATED"/>
    <property type="match status" value="1"/>
</dbReference>
<organism evidence="6 7">
    <name type="scientific">Wickerhamomyces ciferrii (strain ATCC 14091 / BCRC 22168 / CBS 111 / JCM 3599 / NBRC 0793 / NRRL Y-1031 F-60-10)</name>
    <name type="common">Yeast</name>
    <name type="synonym">Pichia ciferrii</name>
    <dbReference type="NCBI Taxonomy" id="1206466"/>
    <lineage>
        <taxon>Eukaryota</taxon>
        <taxon>Fungi</taxon>
        <taxon>Dikarya</taxon>
        <taxon>Ascomycota</taxon>
        <taxon>Saccharomycotina</taxon>
        <taxon>Saccharomycetes</taxon>
        <taxon>Phaffomycetales</taxon>
        <taxon>Wickerhamomycetaceae</taxon>
        <taxon>Wickerhamomyces</taxon>
    </lineage>
</organism>
<dbReference type="InParanoid" id="K0KTY5"/>
<evidence type="ECO:0000313" key="7">
    <source>
        <dbReference type="Proteomes" id="UP000009328"/>
    </source>
</evidence>
<feature type="compositionally biased region" description="Polar residues" evidence="5">
    <location>
        <begin position="926"/>
        <end position="937"/>
    </location>
</feature>
<feature type="region of interest" description="Disordered" evidence="5">
    <location>
        <begin position="919"/>
        <end position="960"/>
    </location>
</feature>
<gene>
    <name evidence="6" type="ORF">BN7_5064</name>
</gene>
<keyword evidence="1" id="KW-0805">Transcription regulation</keyword>
<dbReference type="GO" id="GO:0005634">
    <property type="term" value="C:nucleus"/>
    <property type="evidence" value="ECO:0007669"/>
    <property type="project" value="TreeGrafter"/>
</dbReference>
<keyword evidence="4" id="KW-0539">Nucleus</keyword>
<evidence type="ECO:0000256" key="5">
    <source>
        <dbReference type="SAM" id="MobiDB-lite"/>
    </source>
</evidence>
<evidence type="ECO:0000256" key="2">
    <source>
        <dbReference type="ARBA" id="ARBA00023125"/>
    </source>
</evidence>
<evidence type="ECO:0000313" key="6">
    <source>
        <dbReference type="EMBL" id="CCH45482.1"/>
    </source>
</evidence>
<dbReference type="GO" id="GO:0000981">
    <property type="term" value="F:DNA-binding transcription factor activity, RNA polymerase II-specific"/>
    <property type="evidence" value="ECO:0007669"/>
    <property type="project" value="TreeGrafter"/>
</dbReference>
<feature type="region of interest" description="Disordered" evidence="5">
    <location>
        <begin position="68"/>
        <end position="88"/>
    </location>
</feature>
<keyword evidence="3" id="KW-0804">Transcription</keyword>
<protein>
    <submittedName>
        <fullName evidence="6">Peroxisome proliferation transcriptional regulator</fullName>
    </submittedName>
</protein>
<comment type="caution">
    <text evidence="6">The sequence shown here is derived from an EMBL/GenBank/DDBJ whole genome shotgun (WGS) entry which is preliminary data.</text>
</comment>
<evidence type="ECO:0000256" key="3">
    <source>
        <dbReference type="ARBA" id="ARBA00023163"/>
    </source>
</evidence>
<evidence type="ECO:0000256" key="1">
    <source>
        <dbReference type="ARBA" id="ARBA00023015"/>
    </source>
</evidence>
<feature type="compositionally biased region" description="Low complexity" evidence="5">
    <location>
        <begin position="944"/>
        <end position="957"/>
    </location>
</feature>
<dbReference type="EMBL" id="CAIF01000198">
    <property type="protein sequence ID" value="CCH45482.1"/>
    <property type="molecule type" value="Genomic_DNA"/>
</dbReference>
<dbReference type="InterPro" id="IPR050675">
    <property type="entry name" value="OAF3"/>
</dbReference>
<dbReference type="GO" id="GO:0045944">
    <property type="term" value="P:positive regulation of transcription by RNA polymerase II"/>
    <property type="evidence" value="ECO:0007669"/>
    <property type="project" value="TreeGrafter"/>
</dbReference>
<dbReference type="PANTHER" id="PTHR31069:SF12">
    <property type="entry name" value="TRANSCRIPTION FACTOR DOMAIN-CONTAINING PROTEIN"/>
    <property type="match status" value="1"/>
</dbReference>
<reference evidence="6 7" key="1">
    <citation type="journal article" date="2012" name="Eukaryot. Cell">
        <title>Draft genome sequence of Wickerhamomyces ciferrii NRRL Y-1031 F-60-10.</title>
        <authorList>
            <person name="Schneider J."/>
            <person name="Andrea H."/>
            <person name="Blom J."/>
            <person name="Jaenicke S."/>
            <person name="Ruckert C."/>
            <person name="Schorsch C."/>
            <person name="Szczepanowski R."/>
            <person name="Farwick M."/>
            <person name="Goesmann A."/>
            <person name="Puhler A."/>
            <person name="Schaffer S."/>
            <person name="Tauch A."/>
            <person name="Kohler T."/>
            <person name="Brinkrolf K."/>
        </authorList>
    </citation>
    <scope>NUCLEOTIDE SEQUENCE [LARGE SCALE GENOMIC DNA]</scope>
    <source>
        <strain evidence="7">ATCC 14091 / BCRC 22168 / CBS 111 / JCM 3599 / NBRC 0793 / NRRL Y-1031 F-60-10</strain>
    </source>
</reference>
<evidence type="ECO:0000256" key="4">
    <source>
        <dbReference type="ARBA" id="ARBA00023242"/>
    </source>
</evidence>
<dbReference type="CDD" id="cd12148">
    <property type="entry name" value="fungal_TF_MHR"/>
    <property type="match status" value="2"/>
</dbReference>
<accession>K0KTY5</accession>
<keyword evidence="2" id="KW-0238">DNA-binding</keyword>
<dbReference type="GO" id="GO:0000978">
    <property type="term" value="F:RNA polymerase II cis-regulatory region sequence-specific DNA binding"/>
    <property type="evidence" value="ECO:0007669"/>
    <property type="project" value="TreeGrafter"/>
</dbReference>
<name>K0KTY5_WICCF</name>
<dbReference type="HOGENOM" id="CLU_240124_0_0_1"/>
<proteinExistence type="predicted"/>